<dbReference type="GO" id="GO:0003700">
    <property type="term" value="F:DNA-binding transcription factor activity"/>
    <property type="evidence" value="ECO:0007669"/>
    <property type="project" value="InterPro"/>
</dbReference>
<keyword evidence="6" id="KW-1185">Reference proteome</keyword>
<sequence>MAEELKATVVSDPERVRALAHPIRLALLDLLEHGQERTATQCAEAIGESVASCSFHLRILAKYGFIEAGERRGREKPWRAVNRRRTATPDFDDPASVRAVGALAELTLLRETERIAAFLANIHRLPPELRDSVGLLKSAFWATPAELAQLSHDLQEITSRFTDRWERPDLRPDGARLAILFAALNPELDPEP</sequence>
<reference evidence="5" key="1">
    <citation type="submission" date="2021-01" db="EMBL/GenBank/DDBJ databases">
        <title>Whole genome shotgun sequence of Virgisporangium aurantiacum NBRC 16421.</title>
        <authorList>
            <person name="Komaki H."/>
            <person name="Tamura T."/>
        </authorList>
    </citation>
    <scope>NUCLEOTIDE SEQUENCE</scope>
    <source>
        <strain evidence="5">NBRC 16421</strain>
    </source>
</reference>
<dbReference type="EMBL" id="BOPG01000023">
    <property type="protein sequence ID" value="GIJ56002.1"/>
    <property type="molecule type" value="Genomic_DNA"/>
</dbReference>
<dbReference type="PANTHER" id="PTHR33154:SF33">
    <property type="entry name" value="TRANSCRIPTIONAL REPRESSOR SDPR"/>
    <property type="match status" value="1"/>
</dbReference>
<dbReference type="InterPro" id="IPR051081">
    <property type="entry name" value="HTH_MetalResp_TranReg"/>
</dbReference>
<evidence type="ECO:0000256" key="1">
    <source>
        <dbReference type="ARBA" id="ARBA00023015"/>
    </source>
</evidence>
<dbReference type="InterPro" id="IPR001845">
    <property type="entry name" value="HTH_ArsR_DNA-bd_dom"/>
</dbReference>
<accession>A0A8J3Z417</accession>
<dbReference type="GO" id="GO:0003677">
    <property type="term" value="F:DNA binding"/>
    <property type="evidence" value="ECO:0007669"/>
    <property type="project" value="UniProtKB-KW"/>
</dbReference>
<dbReference type="RefSeq" id="WP_203993630.1">
    <property type="nucleotide sequence ID" value="NZ_BOPG01000023.1"/>
</dbReference>
<dbReference type="Gene3D" id="1.10.10.10">
    <property type="entry name" value="Winged helix-like DNA-binding domain superfamily/Winged helix DNA-binding domain"/>
    <property type="match status" value="1"/>
</dbReference>
<dbReference type="SMART" id="SM00418">
    <property type="entry name" value="HTH_ARSR"/>
    <property type="match status" value="1"/>
</dbReference>
<dbReference type="AlphaFoldDB" id="A0A8J3Z417"/>
<evidence type="ECO:0000256" key="3">
    <source>
        <dbReference type="ARBA" id="ARBA00023163"/>
    </source>
</evidence>
<evidence type="ECO:0000256" key="2">
    <source>
        <dbReference type="ARBA" id="ARBA00023125"/>
    </source>
</evidence>
<keyword evidence="1" id="KW-0805">Transcription regulation</keyword>
<dbReference type="Proteomes" id="UP000612585">
    <property type="component" value="Unassembled WGS sequence"/>
</dbReference>
<evidence type="ECO:0000259" key="4">
    <source>
        <dbReference type="SMART" id="SM00418"/>
    </source>
</evidence>
<name>A0A8J3Z417_9ACTN</name>
<comment type="caution">
    <text evidence="5">The sequence shown here is derived from an EMBL/GenBank/DDBJ whole genome shotgun (WGS) entry which is preliminary data.</text>
</comment>
<dbReference type="InterPro" id="IPR036388">
    <property type="entry name" value="WH-like_DNA-bd_sf"/>
</dbReference>
<proteinExistence type="predicted"/>
<keyword evidence="2" id="KW-0238">DNA-binding</keyword>
<dbReference type="Pfam" id="PF12840">
    <property type="entry name" value="HTH_20"/>
    <property type="match status" value="1"/>
</dbReference>
<evidence type="ECO:0000313" key="6">
    <source>
        <dbReference type="Proteomes" id="UP000612585"/>
    </source>
</evidence>
<evidence type="ECO:0000313" key="5">
    <source>
        <dbReference type="EMBL" id="GIJ56002.1"/>
    </source>
</evidence>
<dbReference type="SUPFAM" id="SSF46785">
    <property type="entry name" value="Winged helix' DNA-binding domain"/>
    <property type="match status" value="1"/>
</dbReference>
<protein>
    <submittedName>
        <fullName evidence="5">Transcriptional regulator</fullName>
    </submittedName>
</protein>
<dbReference type="InterPro" id="IPR036390">
    <property type="entry name" value="WH_DNA-bd_sf"/>
</dbReference>
<feature type="domain" description="HTH arsR-type" evidence="4">
    <location>
        <begin position="14"/>
        <end position="93"/>
    </location>
</feature>
<dbReference type="InterPro" id="IPR011991">
    <property type="entry name" value="ArsR-like_HTH"/>
</dbReference>
<dbReference type="CDD" id="cd00090">
    <property type="entry name" value="HTH_ARSR"/>
    <property type="match status" value="1"/>
</dbReference>
<gene>
    <name evidence="5" type="ORF">Vau01_035180</name>
</gene>
<keyword evidence="3" id="KW-0804">Transcription</keyword>
<organism evidence="5 6">
    <name type="scientific">Virgisporangium aurantiacum</name>
    <dbReference type="NCBI Taxonomy" id="175570"/>
    <lineage>
        <taxon>Bacteria</taxon>
        <taxon>Bacillati</taxon>
        <taxon>Actinomycetota</taxon>
        <taxon>Actinomycetes</taxon>
        <taxon>Micromonosporales</taxon>
        <taxon>Micromonosporaceae</taxon>
        <taxon>Virgisporangium</taxon>
    </lineage>
</organism>
<dbReference type="PANTHER" id="PTHR33154">
    <property type="entry name" value="TRANSCRIPTIONAL REGULATOR, ARSR FAMILY"/>
    <property type="match status" value="1"/>
</dbReference>